<accession>A0A7R8HCA6</accession>
<dbReference type="OrthoDB" id="10586085at2759"/>
<reference evidence="1" key="1">
    <citation type="submission" date="2021-02" db="EMBL/GenBank/DDBJ databases">
        <authorList>
            <person name="Bekaert M."/>
        </authorList>
    </citation>
    <scope>NUCLEOTIDE SEQUENCE</scope>
    <source>
        <strain evidence="1">IoA-00</strain>
    </source>
</reference>
<evidence type="ECO:0000313" key="2">
    <source>
        <dbReference type="Proteomes" id="UP000675881"/>
    </source>
</evidence>
<proteinExistence type="predicted"/>
<sequence>MNCVTLLLFSIVLCNGEDEEESSGLSSDPCLCILEKVHLQDLNDKILMCRPVYLTINSSLSNISHPMSCSPSRTRFKSIAITSVPNLRIQVLEHLDCRCVDPVHKKSRNKRSPTHSSSDKNNYIPPSKVSFPPRFGNLTTYQTCLACKTQMDFCQVSEIFCLLFYHFIQTRGVDYFLIMYFSLYLLCKY</sequence>
<name>A0A7R8HCA6_LEPSM</name>
<dbReference type="AlphaFoldDB" id="A0A7R8HCA6"/>
<gene>
    <name evidence="1" type="ORF">LSAA_13495</name>
</gene>
<protein>
    <submittedName>
        <fullName evidence="1">(salmon louse) hypothetical protein</fullName>
    </submittedName>
</protein>
<dbReference type="Proteomes" id="UP000675881">
    <property type="component" value="Chromosome 7"/>
</dbReference>
<evidence type="ECO:0000313" key="1">
    <source>
        <dbReference type="EMBL" id="CAF2998401.1"/>
    </source>
</evidence>
<organism evidence="1 2">
    <name type="scientific">Lepeophtheirus salmonis</name>
    <name type="common">Salmon louse</name>
    <name type="synonym">Caligus salmonis</name>
    <dbReference type="NCBI Taxonomy" id="72036"/>
    <lineage>
        <taxon>Eukaryota</taxon>
        <taxon>Metazoa</taxon>
        <taxon>Ecdysozoa</taxon>
        <taxon>Arthropoda</taxon>
        <taxon>Crustacea</taxon>
        <taxon>Multicrustacea</taxon>
        <taxon>Hexanauplia</taxon>
        <taxon>Copepoda</taxon>
        <taxon>Siphonostomatoida</taxon>
        <taxon>Caligidae</taxon>
        <taxon>Lepeophtheirus</taxon>
    </lineage>
</organism>
<dbReference type="EMBL" id="HG994586">
    <property type="protein sequence ID" value="CAF2998401.1"/>
    <property type="molecule type" value="Genomic_DNA"/>
</dbReference>
<keyword evidence="2" id="KW-1185">Reference proteome</keyword>